<feature type="domain" description="NB-ARC" evidence="1">
    <location>
        <begin position="20"/>
        <end position="184"/>
    </location>
</feature>
<dbReference type="PANTHER" id="PTHR19338">
    <property type="entry name" value="TRANSLOCASE OF INNER MITOCHONDRIAL MEMBRANE 13 HOMOLOG"/>
    <property type="match status" value="1"/>
</dbReference>
<dbReference type="Pfam" id="PF00931">
    <property type="entry name" value="NB-ARC"/>
    <property type="match status" value="2"/>
</dbReference>
<dbReference type="GO" id="GO:0043531">
    <property type="term" value="F:ADP binding"/>
    <property type="evidence" value="ECO:0007669"/>
    <property type="project" value="InterPro"/>
</dbReference>
<comment type="caution">
    <text evidence="2">The sequence shown here is derived from an EMBL/GenBank/DDBJ whole genome shotgun (WGS) entry which is preliminary data.</text>
</comment>
<feature type="non-terminal residue" evidence="2">
    <location>
        <position position="1"/>
    </location>
</feature>
<dbReference type="Proteomes" id="UP000324897">
    <property type="component" value="Unassembled WGS sequence"/>
</dbReference>
<dbReference type="PRINTS" id="PR00364">
    <property type="entry name" value="DISEASERSIST"/>
</dbReference>
<dbReference type="Gene3D" id="3.40.50.300">
    <property type="entry name" value="P-loop containing nucleotide triphosphate hydrolases"/>
    <property type="match status" value="2"/>
</dbReference>
<feature type="domain" description="NB-ARC" evidence="1">
    <location>
        <begin position="257"/>
        <end position="429"/>
    </location>
</feature>
<reference evidence="2 3" key="1">
    <citation type="journal article" date="2019" name="Sci. Rep.">
        <title>A high-quality genome of Eragrostis curvula grass provides insights into Poaceae evolution and supports new strategies to enhance forage quality.</title>
        <authorList>
            <person name="Carballo J."/>
            <person name="Santos B.A.C.M."/>
            <person name="Zappacosta D."/>
            <person name="Garbus I."/>
            <person name="Selva J.P."/>
            <person name="Gallo C.A."/>
            <person name="Diaz A."/>
            <person name="Albertini E."/>
            <person name="Caccamo M."/>
            <person name="Echenique V."/>
        </authorList>
    </citation>
    <scope>NUCLEOTIDE SEQUENCE [LARGE SCALE GENOMIC DNA]</scope>
    <source>
        <strain evidence="3">cv. Victoria</strain>
        <tissue evidence="2">Leaf</tissue>
    </source>
</reference>
<dbReference type="OrthoDB" id="684999at2759"/>
<dbReference type="Gramene" id="TVU23118">
    <property type="protein sequence ID" value="TVU23118"/>
    <property type="gene ID" value="EJB05_32857"/>
</dbReference>
<protein>
    <recommendedName>
        <fullName evidence="1">NB-ARC domain-containing protein</fullName>
    </recommendedName>
</protein>
<organism evidence="2 3">
    <name type="scientific">Eragrostis curvula</name>
    <name type="common">weeping love grass</name>
    <dbReference type="NCBI Taxonomy" id="38414"/>
    <lineage>
        <taxon>Eukaryota</taxon>
        <taxon>Viridiplantae</taxon>
        <taxon>Streptophyta</taxon>
        <taxon>Embryophyta</taxon>
        <taxon>Tracheophyta</taxon>
        <taxon>Spermatophyta</taxon>
        <taxon>Magnoliopsida</taxon>
        <taxon>Liliopsida</taxon>
        <taxon>Poales</taxon>
        <taxon>Poaceae</taxon>
        <taxon>PACMAD clade</taxon>
        <taxon>Chloridoideae</taxon>
        <taxon>Eragrostideae</taxon>
        <taxon>Eragrostidinae</taxon>
        <taxon>Eragrostis</taxon>
    </lineage>
</organism>
<dbReference type="InterPro" id="IPR027417">
    <property type="entry name" value="P-loop_NTPase"/>
</dbReference>
<gene>
    <name evidence="2" type="ORF">EJB05_32857</name>
</gene>
<dbReference type="AlphaFoldDB" id="A0A5J9UIP0"/>
<evidence type="ECO:0000259" key="1">
    <source>
        <dbReference type="Pfam" id="PF00931"/>
    </source>
</evidence>
<sequence length="433" mass="48832">RRAAKPEESQEDLVHLINKKGEDLRVIAVWGTSGDLGLTSIINAAYENIDIKMKFSCRAWVRVVHPFNRQDFIQSLVAQFRSDEGVASQFETEKKGKELAEEFTRYVNERSYLIVLNGVSTFEEWNVIKTCFPKNKNGSRIIVCALQVEVASLCAGQESHVVELKKLSVDQTIYAFHKKVSQDSTKISMSMPTLDEVTTSTNNSMLPINEFPRNQPKGGHERNVVTKSLTRLKTIASAMEVPQLIGREKERSHLTELISNQPSQGLSVISVWGMGGLGKTTLVKDVYQSQNLICMFEKRACVTVMRPFNVVELLRSLIIQLNAESFAKRVAIDFGQTTNMIATMGKEKLTAELVSLLEKNKCLIVLDDLSCTAEWDHIRGTFLKLENACQIIVTTRHEIVARHCSEKPENLYNLKVLEYNDALGLFIKKYKGL</sequence>
<proteinExistence type="predicted"/>
<keyword evidence="3" id="KW-1185">Reference proteome</keyword>
<evidence type="ECO:0000313" key="2">
    <source>
        <dbReference type="EMBL" id="TVU23118.1"/>
    </source>
</evidence>
<name>A0A5J9UIP0_9POAL</name>
<accession>A0A5J9UIP0</accession>
<dbReference type="PANTHER" id="PTHR19338:SF32">
    <property type="entry name" value="OS06G0287500 PROTEIN"/>
    <property type="match status" value="1"/>
</dbReference>
<dbReference type="InterPro" id="IPR002182">
    <property type="entry name" value="NB-ARC"/>
</dbReference>
<evidence type="ECO:0000313" key="3">
    <source>
        <dbReference type="Proteomes" id="UP000324897"/>
    </source>
</evidence>
<dbReference type="EMBL" id="RWGY01000026">
    <property type="protein sequence ID" value="TVU23118.1"/>
    <property type="molecule type" value="Genomic_DNA"/>
</dbReference>
<dbReference type="SUPFAM" id="SSF52540">
    <property type="entry name" value="P-loop containing nucleoside triphosphate hydrolases"/>
    <property type="match status" value="2"/>
</dbReference>